<dbReference type="InterPro" id="IPR013830">
    <property type="entry name" value="SGNH_hydro"/>
</dbReference>
<dbReference type="SUPFAM" id="SSF52266">
    <property type="entry name" value="SGNH hydrolase"/>
    <property type="match status" value="1"/>
</dbReference>
<organism evidence="2 3">
    <name type="scientific">Nostocoides vanveenii</name>
    <dbReference type="NCBI Taxonomy" id="330835"/>
    <lineage>
        <taxon>Bacteria</taxon>
        <taxon>Bacillati</taxon>
        <taxon>Actinomycetota</taxon>
        <taxon>Actinomycetes</taxon>
        <taxon>Micrococcales</taxon>
        <taxon>Intrasporangiaceae</taxon>
        <taxon>Nostocoides</taxon>
    </lineage>
</organism>
<evidence type="ECO:0000313" key="2">
    <source>
        <dbReference type="EMBL" id="GAA1760562.1"/>
    </source>
</evidence>
<name>A0ABP4WUV0_9MICO</name>
<dbReference type="EMBL" id="BAAAPN010000047">
    <property type="protein sequence ID" value="GAA1760562.1"/>
    <property type="molecule type" value="Genomic_DNA"/>
</dbReference>
<comment type="caution">
    <text evidence="2">The sequence shown here is derived from an EMBL/GenBank/DDBJ whole genome shotgun (WGS) entry which is preliminary data.</text>
</comment>
<reference evidence="3" key="1">
    <citation type="journal article" date="2019" name="Int. J. Syst. Evol. Microbiol.">
        <title>The Global Catalogue of Microorganisms (GCM) 10K type strain sequencing project: providing services to taxonomists for standard genome sequencing and annotation.</title>
        <authorList>
            <consortium name="The Broad Institute Genomics Platform"/>
            <consortium name="The Broad Institute Genome Sequencing Center for Infectious Disease"/>
            <person name="Wu L."/>
            <person name="Ma J."/>
        </authorList>
    </citation>
    <scope>NUCLEOTIDE SEQUENCE [LARGE SCALE GENOMIC DNA]</scope>
    <source>
        <strain evidence="3">JCM 15591</strain>
    </source>
</reference>
<feature type="domain" description="SGNH hydrolase-type esterase" evidence="1">
    <location>
        <begin position="13"/>
        <end position="217"/>
    </location>
</feature>
<keyword evidence="3" id="KW-1185">Reference proteome</keyword>
<evidence type="ECO:0000313" key="3">
    <source>
        <dbReference type="Proteomes" id="UP001501475"/>
    </source>
</evidence>
<dbReference type="InterPro" id="IPR051532">
    <property type="entry name" value="Ester_Hydrolysis_Enzymes"/>
</dbReference>
<sequence length="234" mass="24046">MLAAGSGTLRIVALGDSVPSGAGCACDPFPELTGPLLAERTGRQAAVDNLAAGGQTSADVLDELRDPDVIARLRRADVVIVEIGANDFDEDLADSPDCADPLTAACDGPALAETKDVLDRITGAIAAQQRSADARIVLMGYWNVFRDGQVGASRGATYVAASAKLTDAFNDVVEDVAKAGGAIYADTVTPFKGDGTRDATFALAPDGNHPNEVGHRLLAQAVVDSLDRAGALAR</sequence>
<gene>
    <name evidence="2" type="ORF">GCM10009810_20100</name>
</gene>
<protein>
    <recommendedName>
        <fullName evidence="1">SGNH hydrolase-type esterase domain-containing protein</fullName>
    </recommendedName>
</protein>
<dbReference type="CDD" id="cd00229">
    <property type="entry name" value="SGNH_hydrolase"/>
    <property type="match status" value="1"/>
</dbReference>
<dbReference type="Gene3D" id="3.40.50.1110">
    <property type="entry name" value="SGNH hydrolase"/>
    <property type="match status" value="1"/>
</dbReference>
<dbReference type="PANTHER" id="PTHR30383:SF5">
    <property type="entry name" value="SGNH HYDROLASE-TYPE ESTERASE DOMAIN-CONTAINING PROTEIN"/>
    <property type="match status" value="1"/>
</dbReference>
<dbReference type="InterPro" id="IPR036514">
    <property type="entry name" value="SGNH_hydro_sf"/>
</dbReference>
<accession>A0ABP4WUV0</accession>
<proteinExistence type="predicted"/>
<evidence type="ECO:0000259" key="1">
    <source>
        <dbReference type="Pfam" id="PF13472"/>
    </source>
</evidence>
<dbReference type="Proteomes" id="UP001501475">
    <property type="component" value="Unassembled WGS sequence"/>
</dbReference>
<dbReference type="PANTHER" id="PTHR30383">
    <property type="entry name" value="THIOESTERASE 1/PROTEASE 1/LYSOPHOSPHOLIPASE L1"/>
    <property type="match status" value="1"/>
</dbReference>
<dbReference type="Pfam" id="PF13472">
    <property type="entry name" value="Lipase_GDSL_2"/>
    <property type="match status" value="1"/>
</dbReference>